<dbReference type="Pfam" id="PF08100">
    <property type="entry name" value="Dimerisation"/>
    <property type="match status" value="1"/>
</dbReference>
<dbReference type="InterPro" id="IPR012967">
    <property type="entry name" value="COMT_dimerisation"/>
</dbReference>
<dbReference type="Gene3D" id="1.10.10.10">
    <property type="entry name" value="Winged helix-like DNA-binding domain superfamily/Winged helix DNA-binding domain"/>
    <property type="match status" value="1"/>
</dbReference>
<proteinExistence type="predicted"/>
<feature type="domain" description="O-methyltransferase dimerisation" evidence="1">
    <location>
        <begin position="1"/>
        <end position="75"/>
    </location>
</feature>
<dbReference type="AlphaFoldDB" id="A0A4R5Q7Y6"/>
<dbReference type="RefSeq" id="WP_133292782.1">
    <property type="nucleotide sequence ID" value="NZ_SMSJ01000125.1"/>
</dbReference>
<dbReference type="InterPro" id="IPR036388">
    <property type="entry name" value="WH-like_DNA-bd_sf"/>
</dbReference>
<dbReference type="Proteomes" id="UP000295096">
    <property type="component" value="Unassembled WGS sequence"/>
</dbReference>
<sequence length="150" mass="16825">MRLVNGCHASQAIHVVAALGITDLLRDRPRSIADRMAAVGVRPRSLCRLLRALAAVSVFREKVGQRFSLTPIARCPKSDVHRSVGLWAEYVERVRLRRKVLRASTPRPWSDLCGQRRFRRPLTILTSTGPPVSLRSHWAASRTARRASLA</sequence>
<dbReference type="GO" id="GO:0046983">
    <property type="term" value="F:protein dimerization activity"/>
    <property type="evidence" value="ECO:0007669"/>
    <property type="project" value="InterPro"/>
</dbReference>
<gene>
    <name evidence="2" type="ORF">E2C06_32875</name>
</gene>
<comment type="caution">
    <text evidence="2">The sequence shown here is derived from an EMBL/GenBank/DDBJ whole genome shotgun (WGS) entry which is preliminary data.</text>
</comment>
<protein>
    <recommendedName>
        <fullName evidence="1">O-methyltransferase dimerisation domain-containing protein</fullName>
    </recommendedName>
</protein>
<accession>A0A4R5Q7Y6</accession>
<dbReference type="OrthoDB" id="9766840at2"/>
<dbReference type="InterPro" id="IPR036390">
    <property type="entry name" value="WH_DNA-bd_sf"/>
</dbReference>
<evidence type="ECO:0000313" key="2">
    <source>
        <dbReference type="EMBL" id="TDH58391.1"/>
    </source>
</evidence>
<evidence type="ECO:0000259" key="1">
    <source>
        <dbReference type="Pfam" id="PF08100"/>
    </source>
</evidence>
<name>A0A4R5Q7Y6_9PROT</name>
<dbReference type="SUPFAM" id="SSF46785">
    <property type="entry name" value="Winged helix' DNA-binding domain"/>
    <property type="match status" value="1"/>
</dbReference>
<organism evidence="2 3">
    <name type="scientific">Dankookia rubra</name>
    <dbReference type="NCBI Taxonomy" id="1442381"/>
    <lineage>
        <taxon>Bacteria</taxon>
        <taxon>Pseudomonadati</taxon>
        <taxon>Pseudomonadota</taxon>
        <taxon>Alphaproteobacteria</taxon>
        <taxon>Acetobacterales</taxon>
        <taxon>Roseomonadaceae</taxon>
        <taxon>Dankookia</taxon>
    </lineage>
</organism>
<dbReference type="EMBL" id="SMSJ01000125">
    <property type="protein sequence ID" value="TDH58391.1"/>
    <property type="molecule type" value="Genomic_DNA"/>
</dbReference>
<keyword evidence="3" id="KW-1185">Reference proteome</keyword>
<reference evidence="2 3" key="1">
    <citation type="journal article" date="2016" name="J. Microbiol.">
        <title>Dankookia rubra gen. nov., sp. nov., an alphaproteobacterium isolated from sediment of a shallow stream.</title>
        <authorList>
            <person name="Kim W.H."/>
            <person name="Kim D.H."/>
            <person name="Kang K."/>
            <person name="Ahn T.Y."/>
        </authorList>
    </citation>
    <scope>NUCLEOTIDE SEQUENCE [LARGE SCALE GENOMIC DNA]</scope>
    <source>
        <strain evidence="2 3">JCM30602</strain>
    </source>
</reference>
<evidence type="ECO:0000313" key="3">
    <source>
        <dbReference type="Proteomes" id="UP000295096"/>
    </source>
</evidence>